<proteinExistence type="predicted"/>
<evidence type="ECO:0000313" key="2">
    <source>
        <dbReference type="Proteomes" id="UP001286313"/>
    </source>
</evidence>
<dbReference type="SUPFAM" id="SSF56219">
    <property type="entry name" value="DNase I-like"/>
    <property type="match status" value="1"/>
</dbReference>
<evidence type="ECO:0000313" key="1">
    <source>
        <dbReference type="EMBL" id="KAK3860170.1"/>
    </source>
</evidence>
<comment type="caution">
    <text evidence="1">The sequence shown here is derived from an EMBL/GenBank/DDBJ whole genome shotgun (WGS) entry which is preliminary data.</text>
</comment>
<dbReference type="Proteomes" id="UP001286313">
    <property type="component" value="Unassembled WGS sequence"/>
</dbReference>
<organism evidence="1 2">
    <name type="scientific">Petrolisthes cinctipes</name>
    <name type="common">Flat porcelain crab</name>
    <dbReference type="NCBI Taxonomy" id="88211"/>
    <lineage>
        <taxon>Eukaryota</taxon>
        <taxon>Metazoa</taxon>
        <taxon>Ecdysozoa</taxon>
        <taxon>Arthropoda</taxon>
        <taxon>Crustacea</taxon>
        <taxon>Multicrustacea</taxon>
        <taxon>Malacostraca</taxon>
        <taxon>Eumalacostraca</taxon>
        <taxon>Eucarida</taxon>
        <taxon>Decapoda</taxon>
        <taxon>Pleocyemata</taxon>
        <taxon>Anomura</taxon>
        <taxon>Galatheoidea</taxon>
        <taxon>Porcellanidae</taxon>
        <taxon>Petrolisthes</taxon>
    </lineage>
</organism>
<dbReference type="EMBL" id="JAWQEG010004801">
    <property type="protein sequence ID" value="KAK3860170.1"/>
    <property type="molecule type" value="Genomic_DNA"/>
</dbReference>
<gene>
    <name evidence="1" type="ORF">Pcinc_033764</name>
</gene>
<name>A0AAE1K185_PETCI</name>
<dbReference type="Gene3D" id="3.60.10.10">
    <property type="entry name" value="Endonuclease/exonuclease/phosphatase"/>
    <property type="match status" value="1"/>
</dbReference>
<dbReference type="InterPro" id="IPR036691">
    <property type="entry name" value="Endo/exonu/phosph_ase_sf"/>
</dbReference>
<dbReference type="AlphaFoldDB" id="A0AAE1K185"/>
<accession>A0AAE1K185</accession>
<reference evidence="1" key="1">
    <citation type="submission" date="2023-10" db="EMBL/GenBank/DDBJ databases">
        <title>Genome assemblies of two species of porcelain crab, Petrolisthes cinctipes and Petrolisthes manimaculis (Anomura: Porcellanidae).</title>
        <authorList>
            <person name="Angst P."/>
        </authorList>
    </citation>
    <scope>NUCLEOTIDE SEQUENCE</scope>
    <source>
        <strain evidence="1">PB745_01</strain>
        <tissue evidence="1">Gill</tissue>
    </source>
</reference>
<keyword evidence="2" id="KW-1185">Reference proteome</keyword>
<sequence length="160" mass="17997">MFRLMYAFSEMVKLRKNCGPPSSVIIQKLKTHNILHSRGRRAGQGLARQIKVIKTSPNRKTNKPTANKLHCHFEIPTVRYNLPSVFLSNVTSLSNKIDELSTVITDSSPGIIAITEAWQFLPDTVKFDNYKTFHNLRCNKRGGGVALFVNEALHPSPLPL</sequence>
<protein>
    <submittedName>
        <fullName evidence="1">Uncharacterized protein</fullName>
    </submittedName>
</protein>